<accession>A0A7W7ZZF2</accession>
<evidence type="ECO:0000313" key="2">
    <source>
        <dbReference type="Proteomes" id="UP000568380"/>
    </source>
</evidence>
<gene>
    <name evidence="1" type="ORF">HNR40_001532</name>
</gene>
<dbReference type="EMBL" id="JACHIN010000001">
    <property type="protein sequence ID" value="MBB5076086.1"/>
    <property type="molecule type" value="Genomic_DNA"/>
</dbReference>
<keyword evidence="2" id="KW-1185">Reference proteome</keyword>
<evidence type="ECO:0000313" key="1">
    <source>
        <dbReference type="EMBL" id="MBB5076086.1"/>
    </source>
</evidence>
<proteinExistence type="predicted"/>
<dbReference type="AlphaFoldDB" id="A0A7W7ZZF2"/>
<comment type="caution">
    <text evidence="1">The sequence shown here is derived from an EMBL/GenBank/DDBJ whole genome shotgun (WGS) entry which is preliminary data.</text>
</comment>
<name>A0A7W7ZZF2_9ACTN</name>
<dbReference type="Proteomes" id="UP000568380">
    <property type="component" value="Unassembled WGS sequence"/>
</dbReference>
<sequence>MALVVKRACEPLGVSRAAGIGSVPGLAAPRWCGEEPWVVIRRLVTACPNMSGRSPVSRSLLGDGSAGASCCPSGSPRDCLTLRNAARNLLSRTGGGFVAGPGHMLPIQAGCPVKSWAKT</sequence>
<protein>
    <submittedName>
        <fullName evidence="1">Uncharacterized protein</fullName>
    </submittedName>
</protein>
<organism evidence="1 2">
    <name type="scientific">Nonomuraea endophytica</name>
    <dbReference type="NCBI Taxonomy" id="714136"/>
    <lineage>
        <taxon>Bacteria</taxon>
        <taxon>Bacillati</taxon>
        <taxon>Actinomycetota</taxon>
        <taxon>Actinomycetes</taxon>
        <taxon>Streptosporangiales</taxon>
        <taxon>Streptosporangiaceae</taxon>
        <taxon>Nonomuraea</taxon>
    </lineage>
</organism>
<reference evidence="1 2" key="1">
    <citation type="submission" date="2020-08" db="EMBL/GenBank/DDBJ databases">
        <title>Genomic Encyclopedia of Type Strains, Phase IV (KMG-IV): sequencing the most valuable type-strain genomes for metagenomic binning, comparative biology and taxonomic classification.</title>
        <authorList>
            <person name="Goeker M."/>
        </authorList>
    </citation>
    <scope>NUCLEOTIDE SEQUENCE [LARGE SCALE GENOMIC DNA]</scope>
    <source>
        <strain evidence="1 2">DSM 45385</strain>
    </source>
</reference>